<dbReference type="Proteomes" id="UP000478008">
    <property type="component" value="Unassembled WGS sequence"/>
</dbReference>
<dbReference type="PANTHER" id="PTHR43162">
    <property type="match status" value="1"/>
</dbReference>
<dbReference type="InterPro" id="IPR051604">
    <property type="entry name" value="Ergot_Alk_Oxidoreductase"/>
</dbReference>
<proteinExistence type="predicted"/>
<evidence type="ECO:0000313" key="3">
    <source>
        <dbReference type="Proteomes" id="UP000478008"/>
    </source>
</evidence>
<sequence>MTRYLVTGVDGNLGSRVAKNMLQAVSGSQLVFSTPFPEKIDEAKKKEWKAEGVTLIKMDYRDRAQITKSFVDNKVDRVWMVCGTYIGLPRQIQHRNMFDAAVDAHIKHITYTSQVGANRQGYDQYVMPDHTFSEAYLKLSGLNYNIMRNNLFLENSFINAIKLAMSSDLEWVTNAGEGKANFVAKDDSARCAAALLLGKGEPNTAYDLCGKLINEKEICELIASYSGIPFTFKKVDDEEFYDYLDARGLHRSSEVYTSGSPLMWCSNDLVTNEGSIGKGLMAVKSDAIKKLTGREPTDPKELLETCSFAWRGSDADKKYNHK</sequence>
<reference evidence="2 3" key="1">
    <citation type="submission" date="2019-07" db="EMBL/GenBank/DDBJ databases">
        <authorList>
            <person name="Friedrich A."/>
            <person name="Schacherer J."/>
        </authorList>
    </citation>
    <scope>NUCLEOTIDE SEQUENCE [LARGE SCALE GENOMIC DNA]</scope>
</reference>
<organism evidence="2 3">
    <name type="scientific">Dekkera bruxellensis</name>
    <name type="common">Brettanomyces custersii</name>
    <dbReference type="NCBI Taxonomy" id="5007"/>
    <lineage>
        <taxon>Eukaryota</taxon>
        <taxon>Fungi</taxon>
        <taxon>Dikarya</taxon>
        <taxon>Ascomycota</taxon>
        <taxon>Saccharomycotina</taxon>
        <taxon>Pichiomycetes</taxon>
        <taxon>Pichiales</taxon>
        <taxon>Pichiaceae</taxon>
        <taxon>Brettanomyces</taxon>
    </lineage>
</organism>
<dbReference type="InterPro" id="IPR036291">
    <property type="entry name" value="NAD(P)-bd_dom_sf"/>
</dbReference>
<dbReference type="Gene3D" id="3.90.25.10">
    <property type="entry name" value="UDP-galactose 4-epimerase, domain 1"/>
    <property type="match status" value="1"/>
</dbReference>
<keyword evidence="3" id="KW-1185">Reference proteome</keyword>
<protein>
    <submittedName>
        <fullName evidence="2">DEBR0S5_00100g1_1</fullName>
    </submittedName>
</protein>
<evidence type="ECO:0000313" key="2">
    <source>
        <dbReference type="EMBL" id="VUG19331.1"/>
    </source>
</evidence>
<dbReference type="Gene3D" id="3.40.50.720">
    <property type="entry name" value="NAD(P)-binding Rossmann-like Domain"/>
    <property type="match status" value="1"/>
</dbReference>
<dbReference type="AlphaFoldDB" id="A0A7D9CZH1"/>
<dbReference type="SUPFAM" id="SSF51735">
    <property type="entry name" value="NAD(P)-binding Rossmann-fold domains"/>
    <property type="match status" value="1"/>
</dbReference>
<evidence type="ECO:0000259" key="1">
    <source>
        <dbReference type="Pfam" id="PF13460"/>
    </source>
</evidence>
<name>A0A7D9CZH1_DEKBR</name>
<dbReference type="EMBL" id="CABFWN010000005">
    <property type="protein sequence ID" value="VUG19331.1"/>
    <property type="molecule type" value="Genomic_DNA"/>
</dbReference>
<accession>A0A7D9CZH1</accession>
<feature type="domain" description="NAD(P)-binding" evidence="1">
    <location>
        <begin position="8"/>
        <end position="156"/>
    </location>
</feature>
<dbReference type="Pfam" id="PF13460">
    <property type="entry name" value="NAD_binding_10"/>
    <property type="match status" value="1"/>
</dbReference>
<gene>
    <name evidence="2" type="ORF">DEBR0S5_00100G</name>
</gene>
<dbReference type="PANTHER" id="PTHR43162:SF1">
    <property type="entry name" value="PRESTALK A DIFFERENTIATION PROTEIN A"/>
    <property type="match status" value="1"/>
</dbReference>
<dbReference type="InterPro" id="IPR016040">
    <property type="entry name" value="NAD(P)-bd_dom"/>
</dbReference>